<dbReference type="EMBL" id="QAAA01000003">
    <property type="protein sequence ID" value="PTN03229.1"/>
    <property type="molecule type" value="Genomic_DNA"/>
</dbReference>
<keyword evidence="1" id="KW-0472">Membrane</keyword>
<dbReference type="Proteomes" id="UP000243859">
    <property type="component" value="Unassembled WGS sequence"/>
</dbReference>
<sequence length="149" mass="16395">MIRIPRSALLLGFAGLIPFLWGAVTLLIPQTYDLSLARLGPRFMGQYVLNFYGTIVLAFMSGVLWGFATRAEGRVAQLGYALSMLPVLWAFFTVGGGPDSSLVFLIAGYAGLLGLDWLFWRQGLAPPWWMALRVPLTLIVVLCLFIGLL</sequence>
<feature type="transmembrane region" description="Helical" evidence="1">
    <location>
        <begin position="48"/>
        <end position="68"/>
    </location>
</feature>
<dbReference type="InterPro" id="IPR021836">
    <property type="entry name" value="DUF3429"/>
</dbReference>
<reference evidence="2 3" key="1">
    <citation type="submission" date="2018-04" db="EMBL/GenBank/DDBJ databases">
        <title>Genomic Encyclopedia of Archaeal and Bacterial Type Strains, Phase II (KMG-II): from individual species to whole genera.</title>
        <authorList>
            <person name="Goeker M."/>
        </authorList>
    </citation>
    <scope>NUCLEOTIDE SEQUENCE [LARGE SCALE GENOMIC DNA]</scope>
    <source>
        <strain evidence="2 3">DSM 18064</strain>
    </source>
</reference>
<organism evidence="2 3">
    <name type="scientific">Rhodovulum imhoffii</name>
    <dbReference type="NCBI Taxonomy" id="365340"/>
    <lineage>
        <taxon>Bacteria</taxon>
        <taxon>Pseudomonadati</taxon>
        <taxon>Pseudomonadota</taxon>
        <taxon>Alphaproteobacteria</taxon>
        <taxon>Rhodobacterales</taxon>
        <taxon>Paracoccaceae</taxon>
        <taxon>Rhodovulum</taxon>
    </lineage>
</organism>
<evidence type="ECO:0000313" key="2">
    <source>
        <dbReference type="EMBL" id="PTN03229.1"/>
    </source>
</evidence>
<dbReference type="RefSeq" id="WP_107891082.1">
    <property type="nucleotide sequence ID" value="NZ_NHSI01000062.1"/>
</dbReference>
<dbReference type="AlphaFoldDB" id="A0A2T5BUM5"/>
<comment type="caution">
    <text evidence="2">The sequence shown here is derived from an EMBL/GenBank/DDBJ whole genome shotgun (WGS) entry which is preliminary data.</text>
</comment>
<name>A0A2T5BUM5_9RHOB</name>
<keyword evidence="3" id="KW-1185">Reference proteome</keyword>
<accession>A0A2T5BUM5</accession>
<dbReference type="PANTHER" id="PTHR15887">
    <property type="entry name" value="TRANSMEMBRANE PROTEIN 69"/>
    <property type="match status" value="1"/>
</dbReference>
<dbReference type="Pfam" id="PF11911">
    <property type="entry name" value="DUF3429"/>
    <property type="match status" value="1"/>
</dbReference>
<protein>
    <submittedName>
        <fullName evidence="2">Uncharacterized protein DUF3429</fullName>
    </submittedName>
</protein>
<keyword evidence="1" id="KW-0812">Transmembrane</keyword>
<evidence type="ECO:0000313" key="3">
    <source>
        <dbReference type="Proteomes" id="UP000243859"/>
    </source>
</evidence>
<keyword evidence="1" id="KW-1133">Transmembrane helix</keyword>
<proteinExistence type="predicted"/>
<evidence type="ECO:0000256" key="1">
    <source>
        <dbReference type="SAM" id="Phobius"/>
    </source>
</evidence>
<feature type="transmembrane region" description="Helical" evidence="1">
    <location>
        <begin position="7"/>
        <end position="28"/>
    </location>
</feature>
<dbReference type="OrthoDB" id="5297436at2"/>
<gene>
    <name evidence="2" type="ORF">C8N32_10371</name>
</gene>
<feature type="transmembrane region" description="Helical" evidence="1">
    <location>
        <begin position="131"/>
        <end position="148"/>
    </location>
</feature>
<dbReference type="PANTHER" id="PTHR15887:SF1">
    <property type="entry name" value="TRANSMEMBRANE PROTEIN 69"/>
    <property type="match status" value="1"/>
</dbReference>